<dbReference type="CDD" id="cd00303">
    <property type="entry name" value="retropepsin_like"/>
    <property type="match status" value="1"/>
</dbReference>
<dbReference type="GO" id="GO:0003924">
    <property type="term" value="F:GTPase activity"/>
    <property type="evidence" value="ECO:0007669"/>
    <property type="project" value="InterPro"/>
</dbReference>
<evidence type="ECO:0000256" key="1">
    <source>
        <dbReference type="SAM" id="MobiDB-lite"/>
    </source>
</evidence>
<dbReference type="EMBL" id="CP144699">
    <property type="protein sequence ID" value="WVZ20370.1"/>
    <property type="molecule type" value="Genomic_DNA"/>
</dbReference>
<dbReference type="InterPro" id="IPR021109">
    <property type="entry name" value="Peptidase_aspartic_dom_sf"/>
</dbReference>
<dbReference type="PANTHER" id="PTHR35489">
    <property type="entry name" value="TITAN9"/>
    <property type="match status" value="1"/>
</dbReference>
<feature type="compositionally biased region" description="Basic and acidic residues" evidence="1">
    <location>
        <begin position="203"/>
        <end position="223"/>
    </location>
</feature>
<dbReference type="AlphaFoldDB" id="A0AAQ3P279"/>
<dbReference type="GO" id="GO:0003006">
    <property type="term" value="P:developmental process involved in reproduction"/>
    <property type="evidence" value="ECO:0007669"/>
    <property type="project" value="TreeGrafter"/>
</dbReference>
<evidence type="ECO:0000259" key="2">
    <source>
        <dbReference type="Pfam" id="PF03732"/>
    </source>
</evidence>
<feature type="region of interest" description="Disordered" evidence="1">
    <location>
        <begin position="203"/>
        <end position="250"/>
    </location>
</feature>
<sequence>MAAVESTVEELKAEIRAMTLEFRRAFGRCSGNRERSSKGSRSANADRERRLSESSEEELEDDRSNVQCSWTKRVELPTFEGTDPTGWVAKAEKFFDIQSVTEKEKMKLLRFWRKKTKHPMWTLFTEALTRKFGGLNRGTIFEKLAVVRQTGSVDGYIQEFEFLVAQVAGVNEEQLLGYFFAGLREGLRNLRWSELEKSNRLGRDREGVAEREEKEGRHGDDISRVPGQSWKHIENHRRHPRKTSPITRGRGVRTLPYPKYIKRREEGRFFHCGGPYSPGHRCAERSVCVMILPEEDGEDETDKNVEMKQMAMELSRLSAGGLTQANTMKLQGWIKGRRVMVLIDSEASHSFISTSLVNEWGLETTETRPYKVCLGDGQKKVTIGYCTEVPVKLDSLEVKDRLYFFELGVKQEGKDVEIKGDPTLTRRMVTPEVFLKEKEIEPMPLSWDLSQAEMIEEDWEAKIVAPVQEAGLQQILAEINGVKIDHRIPLKKDSLQIQINSSQFVRAMEVLYMKLHDKYTEVKTKKLSDLEHLNDEQQLKFINYLSAVEKIKLASLKAAKDNQLADYQMLLRKESHKNEIFSEQVEGALPTELQDNRPMYTSLKSVTVQETTTARGGDTQVLNTMARGWFGWCYLGRGILHPTAVPDFNLEDKVDVGEEGNRLDRCSSGGREASLVYDVTRRESFTNLAEIWSKEIELYSTNLECIKMLVGNKVDKVSSIMPSFLAT</sequence>
<dbReference type="Gene3D" id="2.40.70.10">
    <property type="entry name" value="Acid Proteases"/>
    <property type="match status" value="1"/>
</dbReference>
<reference evidence="3 4" key="1">
    <citation type="journal article" date="2023" name="Life. Sci Alliance">
        <title>Evolutionary insights into 3D genome organization and epigenetic landscape of Vigna mungo.</title>
        <authorList>
            <person name="Junaid A."/>
            <person name="Singh B."/>
            <person name="Bhatia S."/>
        </authorList>
    </citation>
    <scope>NUCLEOTIDE SEQUENCE [LARGE SCALE GENOMIC DNA]</scope>
    <source>
        <strain evidence="3">Urdbean</strain>
    </source>
</reference>
<dbReference type="InterPro" id="IPR001806">
    <property type="entry name" value="Small_GTPase"/>
</dbReference>
<evidence type="ECO:0000313" key="3">
    <source>
        <dbReference type="EMBL" id="WVZ20370.1"/>
    </source>
</evidence>
<dbReference type="GO" id="GO:0005525">
    <property type="term" value="F:GTP binding"/>
    <property type="evidence" value="ECO:0007669"/>
    <property type="project" value="InterPro"/>
</dbReference>
<feature type="domain" description="Retrotransposon gag" evidence="2">
    <location>
        <begin position="120"/>
        <end position="185"/>
    </location>
</feature>
<protein>
    <recommendedName>
        <fullName evidence="2">Retrotransposon gag domain-containing protein</fullName>
    </recommendedName>
</protein>
<dbReference type="Pfam" id="PF03732">
    <property type="entry name" value="Retrotrans_gag"/>
    <property type="match status" value="1"/>
</dbReference>
<gene>
    <name evidence="3" type="ORF">V8G54_007692</name>
</gene>
<dbReference type="PANTHER" id="PTHR35489:SF2">
    <property type="entry name" value="TITAN9"/>
    <property type="match status" value="1"/>
</dbReference>
<feature type="region of interest" description="Disordered" evidence="1">
    <location>
        <begin position="30"/>
        <end position="63"/>
    </location>
</feature>
<proteinExistence type="predicted"/>
<dbReference type="InterPro" id="IPR005162">
    <property type="entry name" value="Retrotrans_gag_dom"/>
</dbReference>
<dbReference type="InterPro" id="IPR027417">
    <property type="entry name" value="P-loop_NTPase"/>
</dbReference>
<dbReference type="Proteomes" id="UP001374535">
    <property type="component" value="Chromosome 2"/>
</dbReference>
<keyword evidence="4" id="KW-1185">Reference proteome</keyword>
<dbReference type="SUPFAM" id="SSF52540">
    <property type="entry name" value="P-loop containing nucleoside triphosphate hydrolases"/>
    <property type="match status" value="1"/>
</dbReference>
<organism evidence="3 4">
    <name type="scientific">Vigna mungo</name>
    <name type="common">Black gram</name>
    <name type="synonym">Phaseolus mungo</name>
    <dbReference type="NCBI Taxonomy" id="3915"/>
    <lineage>
        <taxon>Eukaryota</taxon>
        <taxon>Viridiplantae</taxon>
        <taxon>Streptophyta</taxon>
        <taxon>Embryophyta</taxon>
        <taxon>Tracheophyta</taxon>
        <taxon>Spermatophyta</taxon>
        <taxon>Magnoliopsida</taxon>
        <taxon>eudicotyledons</taxon>
        <taxon>Gunneridae</taxon>
        <taxon>Pentapetalae</taxon>
        <taxon>rosids</taxon>
        <taxon>fabids</taxon>
        <taxon>Fabales</taxon>
        <taxon>Fabaceae</taxon>
        <taxon>Papilionoideae</taxon>
        <taxon>50 kb inversion clade</taxon>
        <taxon>NPAAA clade</taxon>
        <taxon>indigoferoid/millettioid clade</taxon>
        <taxon>Phaseoleae</taxon>
        <taxon>Vigna</taxon>
    </lineage>
</organism>
<evidence type="ECO:0000313" key="4">
    <source>
        <dbReference type="Proteomes" id="UP001374535"/>
    </source>
</evidence>
<dbReference type="Gene3D" id="3.40.50.300">
    <property type="entry name" value="P-loop containing nucleotide triphosphate hydrolases"/>
    <property type="match status" value="1"/>
</dbReference>
<name>A0AAQ3P279_VIGMU</name>
<dbReference type="Pfam" id="PF08284">
    <property type="entry name" value="RVP_2"/>
    <property type="match status" value="1"/>
</dbReference>
<dbReference type="Pfam" id="PF00071">
    <property type="entry name" value="Ras"/>
    <property type="match status" value="1"/>
</dbReference>
<accession>A0AAQ3P279</accession>
<feature type="compositionally biased region" description="Basic and acidic residues" evidence="1">
    <location>
        <begin position="44"/>
        <end position="53"/>
    </location>
</feature>